<keyword evidence="5" id="KW-0378">Hydrolase</keyword>
<name>A0A940MXY6_9PROT</name>
<dbReference type="Proteomes" id="UP000677537">
    <property type="component" value="Unassembled WGS sequence"/>
</dbReference>
<comment type="cofactor">
    <cofactor evidence="2">
        <name>Zn(2+)</name>
        <dbReference type="ChEBI" id="CHEBI:29105"/>
    </cofactor>
</comment>
<dbReference type="InterPro" id="IPR036264">
    <property type="entry name" value="Bact_exopeptidase_dim_dom"/>
</dbReference>
<dbReference type="PANTHER" id="PTHR43808">
    <property type="entry name" value="ACETYLORNITHINE DEACETYLASE"/>
    <property type="match status" value="1"/>
</dbReference>
<dbReference type="InterPro" id="IPR050072">
    <property type="entry name" value="Peptidase_M20A"/>
</dbReference>
<dbReference type="GO" id="GO:0008777">
    <property type="term" value="F:acetylornithine deacetylase activity"/>
    <property type="evidence" value="ECO:0007669"/>
    <property type="project" value="TreeGrafter"/>
</dbReference>
<comment type="similarity">
    <text evidence="3">Belongs to the peptidase M20A family.</text>
</comment>
<evidence type="ECO:0000256" key="3">
    <source>
        <dbReference type="ARBA" id="ARBA00006247"/>
    </source>
</evidence>
<organism evidence="9 10">
    <name type="scientific">Roseomonas indoligenes</name>
    <dbReference type="NCBI Taxonomy" id="2820811"/>
    <lineage>
        <taxon>Bacteria</taxon>
        <taxon>Pseudomonadati</taxon>
        <taxon>Pseudomonadota</taxon>
        <taxon>Alphaproteobacteria</taxon>
        <taxon>Acetobacterales</taxon>
        <taxon>Roseomonadaceae</taxon>
        <taxon>Roseomonas</taxon>
    </lineage>
</organism>
<dbReference type="SUPFAM" id="SSF55031">
    <property type="entry name" value="Bacterial exopeptidase dimerisation domain"/>
    <property type="match status" value="1"/>
</dbReference>
<evidence type="ECO:0000259" key="8">
    <source>
        <dbReference type="Pfam" id="PF07687"/>
    </source>
</evidence>
<dbReference type="CDD" id="cd08659">
    <property type="entry name" value="M20_ArgE_DapE-like"/>
    <property type="match status" value="1"/>
</dbReference>
<dbReference type="EMBL" id="JAGIZA010000035">
    <property type="protein sequence ID" value="MBP0496338.1"/>
    <property type="molecule type" value="Genomic_DNA"/>
</dbReference>
<dbReference type="AlphaFoldDB" id="A0A940MXY6"/>
<keyword evidence="10" id="KW-1185">Reference proteome</keyword>
<evidence type="ECO:0000256" key="4">
    <source>
        <dbReference type="ARBA" id="ARBA00022723"/>
    </source>
</evidence>
<dbReference type="Gene3D" id="3.30.70.360">
    <property type="match status" value="1"/>
</dbReference>
<gene>
    <name evidence="9" type="ORF">J5Y10_26390</name>
</gene>
<dbReference type="PANTHER" id="PTHR43808:SF31">
    <property type="entry name" value="N-ACETYL-L-CITRULLINE DEACETYLASE"/>
    <property type="match status" value="1"/>
</dbReference>
<proteinExistence type="inferred from homology"/>
<dbReference type="Gene3D" id="3.40.630.10">
    <property type="entry name" value="Zn peptidases"/>
    <property type="match status" value="1"/>
</dbReference>
<feature type="domain" description="Peptidase M20 dimerisation" evidence="8">
    <location>
        <begin position="170"/>
        <end position="275"/>
    </location>
</feature>
<keyword evidence="6" id="KW-0862">Zinc</keyword>
<dbReference type="RefSeq" id="WP_209377130.1">
    <property type="nucleotide sequence ID" value="NZ_JAGIZA010000035.1"/>
</dbReference>
<dbReference type="Pfam" id="PF07687">
    <property type="entry name" value="M20_dimer"/>
    <property type="match status" value="1"/>
</dbReference>
<dbReference type="Pfam" id="PF01546">
    <property type="entry name" value="Peptidase_M20"/>
    <property type="match status" value="1"/>
</dbReference>
<accession>A0A940MXY6</accession>
<dbReference type="InterPro" id="IPR002933">
    <property type="entry name" value="Peptidase_M20"/>
</dbReference>
<evidence type="ECO:0000313" key="10">
    <source>
        <dbReference type="Proteomes" id="UP000677537"/>
    </source>
</evidence>
<dbReference type="GO" id="GO:0006526">
    <property type="term" value="P:L-arginine biosynthetic process"/>
    <property type="evidence" value="ECO:0007669"/>
    <property type="project" value="TreeGrafter"/>
</dbReference>
<keyword evidence="7" id="KW-0170">Cobalt</keyword>
<keyword evidence="4" id="KW-0479">Metal-binding</keyword>
<dbReference type="InterPro" id="IPR010182">
    <property type="entry name" value="ArgE/DapE"/>
</dbReference>
<sequence>MDPARLLGDLARLVAFDTANPPGAREAGCAAWVAERLREAGLAVELDLFEEGRANVVGRLENGPGPCFAFNTHMDTVPAGEGWSGPPLELRERDARLFGRGACDAKGSLAAMLEAVRLLAAGRAGWSGTLLAVFVADEEASSRGARRFAAGAGGIDVVVVGEPSGNAPIIAHKGSLRPLVRVAGRSTHSGTPDLGVNAIFEAARLLPRLARLHEALRGRAHPLVGPPSLTVTRATAGQADNVVPDGCDLLLDRRLVPGETEAAALAEIAAVLDAARTEDGIATEVLMLKPTTGGAAETPPDHPIVLAAVAAARRHGVADPAPIGFGGACDFVHFREAGAQGVVMGPGDLTVAHAPDEFVPRRELEAAVPIYRDIALSVLGRR</sequence>
<dbReference type="NCBIfam" id="TIGR01910">
    <property type="entry name" value="DapE-ArgE"/>
    <property type="match status" value="1"/>
</dbReference>
<dbReference type="SUPFAM" id="SSF53187">
    <property type="entry name" value="Zn-dependent exopeptidases"/>
    <property type="match status" value="1"/>
</dbReference>
<dbReference type="GO" id="GO:0046872">
    <property type="term" value="F:metal ion binding"/>
    <property type="evidence" value="ECO:0007669"/>
    <property type="project" value="UniProtKB-KW"/>
</dbReference>
<reference evidence="9" key="1">
    <citation type="submission" date="2021-03" db="EMBL/GenBank/DDBJ databases">
        <authorList>
            <person name="So Y."/>
        </authorList>
    </citation>
    <scope>NUCLEOTIDE SEQUENCE</scope>
    <source>
        <strain evidence="9">SG15</strain>
    </source>
</reference>
<protein>
    <submittedName>
        <fullName evidence="9">M20 family metallopeptidase</fullName>
    </submittedName>
</protein>
<evidence type="ECO:0000256" key="2">
    <source>
        <dbReference type="ARBA" id="ARBA00001947"/>
    </source>
</evidence>
<evidence type="ECO:0000256" key="6">
    <source>
        <dbReference type="ARBA" id="ARBA00022833"/>
    </source>
</evidence>
<dbReference type="InterPro" id="IPR011650">
    <property type="entry name" value="Peptidase_M20_dimer"/>
</dbReference>
<evidence type="ECO:0000256" key="1">
    <source>
        <dbReference type="ARBA" id="ARBA00001941"/>
    </source>
</evidence>
<comment type="cofactor">
    <cofactor evidence="1">
        <name>Co(2+)</name>
        <dbReference type="ChEBI" id="CHEBI:48828"/>
    </cofactor>
</comment>
<evidence type="ECO:0000256" key="5">
    <source>
        <dbReference type="ARBA" id="ARBA00022801"/>
    </source>
</evidence>
<evidence type="ECO:0000313" key="9">
    <source>
        <dbReference type="EMBL" id="MBP0496338.1"/>
    </source>
</evidence>
<evidence type="ECO:0000256" key="7">
    <source>
        <dbReference type="ARBA" id="ARBA00023285"/>
    </source>
</evidence>
<comment type="caution">
    <text evidence="9">The sequence shown here is derived from an EMBL/GenBank/DDBJ whole genome shotgun (WGS) entry which is preliminary data.</text>
</comment>